<sequence length="71" mass="7856">MGTDLKNTIDTLWHARARFERVASALRHQGDSQAAEQLSLVANRYGNSLLDIESVAQQYEKAIAALPESVE</sequence>
<organism evidence="1 2">
    <name type="scientific">Billgrantia gudaonensis</name>
    <dbReference type="NCBI Taxonomy" id="376427"/>
    <lineage>
        <taxon>Bacteria</taxon>
        <taxon>Pseudomonadati</taxon>
        <taxon>Pseudomonadota</taxon>
        <taxon>Gammaproteobacteria</taxon>
        <taxon>Oceanospirillales</taxon>
        <taxon>Halomonadaceae</taxon>
        <taxon>Billgrantia</taxon>
    </lineage>
</organism>
<dbReference type="RefSeq" id="WP_089689086.1">
    <property type="nucleotide sequence ID" value="NZ_FNES01000024.1"/>
</dbReference>
<dbReference type="EMBL" id="FNES01000024">
    <property type="protein sequence ID" value="SDK70505.1"/>
    <property type="molecule type" value="Genomic_DNA"/>
</dbReference>
<gene>
    <name evidence="1" type="ORF">SAMN04487954_12411</name>
</gene>
<reference evidence="1 2" key="1">
    <citation type="submission" date="2016-10" db="EMBL/GenBank/DDBJ databases">
        <authorList>
            <person name="de Groot N.N."/>
        </authorList>
    </citation>
    <scope>NUCLEOTIDE SEQUENCE [LARGE SCALE GENOMIC DNA]</scope>
    <source>
        <strain evidence="1 2">CGMCC 1.6133</strain>
    </source>
</reference>
<protein>
    <submittedName>
        <fullName evidence="1">Uncharacterized protein</fullName>
    </submittedName>
</protein>
<dbReference type="Proteomes" id="UP000198525">
    <property type="component" value="Unassembled WGS sequence"/>
</dbReference>
<dbReference type="STRING" id="376427.SAMN04487954_12411"/>
<name>A0A1G9E2Y6_9GAMM</name>
<proteinExistence type="predicted"/>
<keyword evidence="2" id="KW-1185">Reference proteome</keyword>
<evidence type="ECO:0000313" key="2">
    <source>
        <dbReference type="Proteomes" id="UP000198525"/>
    </source>
</evidence>
<dbReference type="AlphaFoldDB" id="A0A1G9E2Y6"/>
<evidence type="ECO:0000313" key="1">
    <source>
        <dbReference type="EMBL" id="SDK70505.1"/>
    </source>
</evidence>
<accession>A0A1G9E2Y6</accession>